<keyword evidence="8 10" id="KW-0067">ATP-binding</keyword>
<keyword evidence="7 10" id="KW-0378">Hydrolase</keyword>
<dbReference type="InterPro" id="IPR004473">
    <property type="entry name" value="Restrct_endonuc_typeI_HsdR"/>
</dbReference>
<name>A0A1F8BJV2_9BACT</name>
<dbReference type="SMART" id="SM00487">
    <property type="entry name" value="DEXDc"/>
    <property type="match status" value="1"/>
</dbReference>
<keyword evidence="11" id="KW-0175">Coiled coil</keyword>
<dbReference type="Gene3D" id="3.90.1570.50">
    <property type="match status" value="1"/>
</dbReference>
<dbReference type="GO" id="GO:0003677">
    <property type="term" value="F:DNA binding"/>
    <property type="evidence" value="ECO:0007669"/>
    <property type="project" value="UniProtKB-KW"/>
</dbReference>
<dbReference type="GO" id="GO:0005524">
    <property type="term" value="F:ATP binding"/>
    <property type="evidence" value="ECO:0007669"/>
    <property type="project" value="UniProtKB-KW"/>
</dbReference>
<dbReference type="InterPro" id="IPR040980">
    <property type="entry name" value="SWI2_SNF2"/>
</dbReference>
<keyword evidence="6 13" id="KW-0255">Endonuclease</keyword>
<evidence type="ECO:0000313" key="13">
    <source>
        <dbReference type="EMBL" id="OGM63615.1"/>
    </source>
</evidence>
<dbReference type="AlphaFoldDB" id="A0A1F8BJV2"/>
<dbReference type="SUPFAM" id="SSF52540">
    <property type="entry name" value="P-loop containing nucleoside triphosphate hydrolases"/>
    <property type="match status" value="2"/>
</dbReference>
<keyword evidence="5 10" id="KW-0680">Restriction system</keyword>
<dbReference type="Gene3D" id="3.40.50.300">
    <property type="entry name" value="P-loop containing nucleotide triphosphate hydrolases"/>
    <property type="match status" value="2"/>
</dbReference>
<organism evidence="13 14">
    <name type="scientific">Candidatus Woesebacteria bacterium RIFCSPLOWO2_01_FULL_39_25</name>
    <dbReference type="NCBI Taxonomy" id="1802521"/>
    <lineage>
        <taxon>Bacteria</taxon>
        <taxon>Candidatus Woeseibacteriota</taxon>
    </lineage>
</organism>
<dbReference type="NCBIfam" id="TIGR00348">
    <property type="entry name" value="hsdR"/>
    <property type="match status" value="1"/>
</dbReference>
<feature type="coiled-coil region" evidence="11">
    <location>
        <begin position="900"/>
        <end position="934"/>
    </location>
</feature>
<proteinExistence type="inferred from homology"/>
<comment type="subunit">
    <text evidence="10">The type I restriction/modification system is composed of three polypeptides R, M and S.</text>
</comment>
<dbReference type="Proteomes" id="UP000176725">
    <property type="component" value="Unassembled WGS sequence"/>
</dbReference>
<keyword evidence="3" id="KW-0540">Nuclease</keyword>
<dbReference type="Pfam" id="PF18766">
    <property type="entry name" value="SWI2_SNF2"/>
    <property type="match status" value="1"/>
</dbReference>
<evidence type="ECO:0000256" key="6">
    <source>
        <dbReference type="ARBA" id="ARBA00022759"/>
    </source>
</evidence>
<evidence type="ECO:0000256" key="2">
    <source>
        <dbReference type="ARBA" id="ARBA00008598"/>
    </source>
</evidence>
<dbReference type="Pfam" id="PF04313">
    <property type="entry name" value="HSDR_N"/>
    <property type="match status" value="1"/>
</dbReference>
<evidence type="ECO:0000256" key="10">
    <source>
        <dbReference type="RuleBase" id="RU364115"/>
    </source>
</evidence>
<dbReference type="PANTHER" id="PTHR30195:SF15">
    <property type="entry name" value="TYPE I RESTRICTION ENZYME HINDI ENDONUCLEASE SUBUNIT"/>
    <property type="match status" value="1"/>
</dbReference>
<dbReference type="InterPro" id="IPR027417">
    <property type="entry name" value="P-loop_NTPase"/>
</dbReference>
<dbReference type="InterPro" id="IPR007409">
    <property type="entry name" value="Restrct_endonuc_type1_HsdR_N"/>
</dbReference>
<protein>
    <recommendedName>
        <fullName evidence="10">Type I restriction enzyme endonuclease subunit</fullName>
        <shortName evidence="10">R protein</shortName>
        <ecNumber evidence="10">3.1.21.3</ecNumber>
    </recommendedName>
</protein>
<keyword evidence="4 10" id="KW-0547">Nucleotide-binding</keyword>
<evidence type="ECO:0000256" key="3">
    <source>
        <dbReference type="ARBA" id="ARBA00022722"/>
    </source>
</evidence>
<evidence type="ECO:0000313" key="14">
    <source>
        <dbReference type="Proteomes" id="UP000176725"/>
    </source>
</evidence>
<evidence type="ECO:0000256" key="11">
    <source>
        <dbReference type="SAM" id="Coils"/>
    </source>
</evidence>
<dbReference type="InterPro" id="IPR051268">
    <property type="entry name" value="Type-I_R_enzyme_R_subunit"/>
</dbReference>
<comment type="similarity">
    <text evidence="2 10">Belongs to the HsdR family.</text>
</comment>
<accession>A0A1F8BJV2</accession>
<dbReference type="PANTHER" id="PTHR30195">
    <property type="entry name" value="TYPE I SITE-SPECIFIC DEOXYRIBONUCLEASE PROTEIN SUBUNIT M AND R"/>
    <property type="match status" value="1"/>
</dbReference>
<dbReference type="STRING" id="1802521.A2893_02680"/>
<comment type="caution">
    <text evidence="13">The sequence shown here is derived from an EMBL/GenBank/DDBJ whole genome shotgun (WGS) entry which is preliminary data.</text>
</comment>
<gene>
    <name evidence="13" type="ORF">A2893_02680</name>
</gene>
<dbReference type="Pfam" id="PF22679">
    <property type="entry name" value="T1R_D3-like"/>
    <property type="match status" value="1"/>
</dbReference>
<evidence type="ECO:0000256" key="9">
    <source>
        <dbReference type="ARBA" id="ARBA00023125"/>
    </source>
</evidence>
<evidence type="ECO:0000256" key="7">
    <source>
        <dbReference type="ARBA" id="ARBA00022801"/>
    </source>
</evidence>
<evidence type="ECO:0000256" key="8">
    <source>
        <dbReference type="ARBA" id="ARBA00022840"/>
    </source>
</evidence>
<comment type="catalytic activity">
    <reaction evidence="1 10">
        <text>Endonucleolytic cleavage of DNA to give random double-stranded fragments with terminal 5'-phosphates, ATP is simultaneously hydrolyzed.</text>
        <dbReference type="EC" id="3.1.21.3"/>
    </reaction>
</comment>
<sequence>MTNQIPKVGQLEKATQERIVKLFQERLSYRYLGNWEDREGNSNIEEELLREYLKSTNKYSQTLIDKAIYELQKAAGNQIVDLFDLNKEVYGRLRYGVSIREEVGEHSQTVYFIDWKNPENNHFAIAEEVTIRGNKEKRPDIVIYVNGIALGVIELKRSIVSVSEGIRQNIGNQKNEYIKQFFATTQLLMAGNDTEGLHYGTTKTSEEYYWTWNPKDPDFKDEQNRLDRHIMQMCQKKRFLEIIHDFSIFDNGIKKVCRHNQYFGVKAAQDYVRQNKGGIIWHTQGSGKSLTMVWLAKWLRENITDSRVVLLTDRVELDEQIESVFKGVDEDVYRTKSGRGLIAQLGKKDNWLIASLVHKFSRFGSAVEQDVDDYIQDLKRNLPTDFKAQGNIFVFVDECHRSHTGKMHEAMKAILPNATFIGFTGTPLLKMDKTNSIAVWGGFIHQYKYDEGVRDRVVLDLRYESRKVPQRITDQDKIDEYFDRKTQGLTEYAKVQLKKKWGTMQALLSSADRMKRIVFDIIDDFEQKPRLVSGRGNAILVASSIYEACQYYDTFQTQGFEKCAVITSYEPNALDTESREYAIYQKMLDKYRPLERSSEETETEAFERIIKKKFVDQPGQMQLLIVVDKLLTGFDTPPTTYLYVDKNMQDHGLFQAICRVNRLHGDDKDYGYIIDYRDLFKKLEKAVVDYTSEAFSNFDKEDVLGLLKDRFDEARKDLDEALETVRALCEPVQPPKDHPDYIRYFCGNTENPYSLKENENKRVELYKSVGKLLRAYADIANEMNDAGYSKKQSEDIAKEVTHYEQVRTEVRLASGDHIDLKKYEPAMRALMDRYISADESEKLTSFDDKSLVELLVDKGTNAFADFPEAIKHNQEAIAETIENNVRKLITDETPTNPRYYQQMSILLEELVKQRKQADIEYQEYLKKIIELSKQVRDPGESVQYPDDIDTNGKRALFDNLNSDKVRALAISEAILSSRSDDWRGHPLKERAIKMAIKRVYGEISDDELKALFEIVKNQYEY</sequence>
<dbReference type="CDD" id="cd18800">
    <property type="entry name" value="SF2_C_EcoR124I-like"/>
    <property type="match status" value="1"/>
</dbReference>
<evidence type="ECO:0000256" key="5">
    <source>
        <dbReference type="ARBA" id="ARBA00022747"/>
    </source>
</evidence>
<dbReference type="CDD" id="cd18030">
    <property type="entry name" value="DEXHc_RE_I_HsdR"/>
    <property type="match status" value="1"/>
</dbReference>
<dbReference type="GO" id="GO:0009035">
    <property type="term" value="F:type I site-specific deoxyribonuclease activity"/>
    <property type="evidence" value="ECO:0007669"/>
    <property type="project" value="UniProtKB-EC"/>
</dbReference>
<dbReference type="PROSITE" id="PS51192">
    <property type="entry name" value="HELICASE_ATP_BIND_1"/>
    <property type="match status" value="1"/>
</dbReference>
<feature type="domain" description="Helicase ATP-binding" evidence="12">
    <location>
        <begin position="269"/>
        <end position="433"/>
    </location>
</feature>
<dbReference type="InterPro" id="IPR014001">
    <property type="entry name" value="Helicase_ATP-bd"/>
</dbReference>
<reference evidence="13 14" key="1">
    <citation type="journal article" date="2016" name="Nat. Commun.">
        <title>Thousands of microbial genomes shed light on interconnected biogeochemical processes in an aquifer system.</title>
        <authorList>
            <person name="Anantharaman K."/>
            <person name="Brown C.T."/>
            <person name="Hug L.A."/>
            <person name="Sharon I."/>
            <person name="Castelle C.J."/>
            <person name="Probst A.J."/>
            <person name="Thomas B.C."/>
            <person name="Singh A."/>
            <person name="Wilkins M.J."/>
            <person name="Karaoz U."/>
            <person name="Brodie E.L."/>
            <person name="Williams K.H."/>
            <person name="Hubbard S.S."/>
            <person name="Banfield J.F."/>
        </authorList>
    </citation>
    <scope>NUCLEOTIDE SEQUENCE [LARGE SCALE GENOMIC DNA]</scope>
</reference>
<dbReference type="EMBL" id="MGHH01000016">
    <property type="protein sequence ID" value="OGM63615.1"/>
    <property type="molecule type" value="Genomic_DNA"/>
</dbReference>
<comment type="function">
    <text evidence="10">Subunit R is required for both nuclease and ATPase activities, but not for modification.</text>
</comment>
<evidence type="ECO:0000256" key="4">
    <source>
        <dbReference type="ARBA" id="ARBA00022741"/>
    </source>
</evidence>
<dbReference type="InterPro" id="IPR055180">
    <property type="entry name" value="HsdR_RecA-like_helicase_dom_2"/>
</dbReference>
<evidence type="ECO:0000259" key="12">
    <source>
        <dbReference type="PROSITE" id="PS51192"/>
    </source>
</evidence>
<keyword evidence="9 10" id="KW-0238">DNA-binding</keyword>
<evidence type="ECO:0000256" key="1">
    <source>
        <dbReference type="ARBA" id="ARBA00000851"/>
    </source>
</evidence>
<dbReference type="GO" id="GO:0009307">
    <property type="term" value="P:DNA restriction-modification system"/>
    <property type="evidence" value="ECO:0007669"/>
    <property type="project" value="UniProtKB-KW"/>
</dbReference>
<dbReference type="CDD" id="cd22332">
    <property type="entry name" value="HsdR_N"/>
    <property type="match status" value="1"/>
</dbReference>
<dbReference type="EC" id="3.1.21.3" evidence="10"/>